<dbReference type="PANTHER" id="PTHR38454">
    <property type="entry name" value="INTEGRAL MEMBRANE PROTEIN-RELATED"/>
    <property type="match status" value="1"/>
</dbReference>
<dbReference type="AlphaFoldDB" id="A0A2J8AZR2"/>
<keyword evidence="2" id="KW-0472">Membrane</keyword>
<reference evidence="4" key="1">
    <citation type="submission" date="2017-04" db="EMBL/GenBank/DDBJ databases">
        <authorList>
            <person name="Bumgarner R.E."/>
            <person name="Fredricks D.N."/>
            <person name="Srinivasan S."/>
        </authorList>
    </citation>
    <scope>NUCLEOTIDE SEQUENCE [LARGE SCALE GENOMIC DNA]</scope>
    <source>
        <strain evidence="4">KA00405</strain>
    </source>
</reference>
<gene>
    <name evidence="3" type="ORF">B7R76_06605</name>
</gene>
<dbReference type="Proteomes" id="UP000236394">
    <property type="component" value="Unassembled WGS sequence"/>
</dbReference>
<dbReference type="InterPro" id="IPR018580">
    <property type="entry name" value="Uncharacterised_YfhO"/>
</dbReference>
<dbReference type="EMBL" id="NBZD01000004">
    <property type="protein sequence ID" value="PNH18002.1"/>
    <property type="molecule type" value="Genomic_DNA"/>
</dbReference>
<feature type="transmembrane region" description="Helical" evidence="2">
    <location>
        <begin position="200"/>
        <end position="228"/>
    </location>
</feature>
<evidence type="ECO:0008006" key="5">
    <source>
        <dbReference type="Google" id="ProtNLM"/>
    </source>
</evidence>
<comment type="caution">
    <text evidence="3">The sequence shown here is derived from an EMBL/GenBank/DDBJ whole genome shotgun (WGS) entry which is preliminary data.</text>
</comment>
<dbReference type="Pfam" id="PF09586">
    <property type="entry name" value="YfhO"/>
    <property type="match status" value="2"/>
</dbReference>
<evidence type="ECO:0000256" key="1">
    <source>
        <dbReference type="SAM" id="MobiDB-lite"/>
    </source>
</evidence>
<dbReference type="PANTHER" id="PTHR38454:SF1">
    <property type="entry name" value="INTEGRAL MEMBRANE PROTEIN"/>
    <property type="match status" value="1"/>
</dbReference>
<evidence type="ECO:0000313" key="3">
    <source>
        <dbReference type="EMBL" id="PNH18002.1"/>
    </source>
</evidence>
<feature type="transmembrane region" description="Helical" evidence="2">
    <location>
        <begin position="248"/>
        <end position="270"/>
    </location>
</feature>
<feature type="transmembrane region" description="Helical" evidence="2">
    <location>
        <begin position="150"/>
        <end position="168"/>
    </location>
</feature>
<feature type="transmembrane region" description="Helical" evidence="2">
    <location>
        <begin position="817"/>
        <end position="839"/>
    </location>
</feature>
<keyword evidence="2" id="KW-1133">Transmembrane helix</keyword>
<sequence>MLQRKSDMPDMPSLSNLPLDPNQKAAERRALLKLLFWAALTAAVIFLPFTLKNGGIFTLVADFNEQQTSFNMLANTAIKRGDVFWNWQVDLGGSFIGMFAFYNLGSPFFWLTLPFPAALFPYLMPYLLMLKYVVAALCAYLYLRRFIKDSGIASIVAMAYAFSGFQVINLMFNHFHDVVAFFPLLLLALEKAVTEGRRGLLLIMVAFSAVLNYFFFVGEFVFLIIYFICRFVSVDLRSALRALPRCLFEGILGGMLSAFMLLPAAIWTLTNPRLDYMFNFRSAFTFGFDIYINLLKAIFFPADMMAGEITSYFSGYTSMSAYLPFLGCLPLIIFFFHKKKAWFWLKMLLAVLLIFAAVPIFNAFFYAMNPAYYARWFYMLNLMFCLAAGMVLTSAEKISFQLKINAAIFNLLVIVAMLTHYLFAHNYSTQFGQITRAEPFLIYALITLVSALLSGGLLLYPLRAGKFYTMRELRRRPDLLLENPVSAGFKRCLAVGMTLAIIVTHVWHISMTQNFSLRTLPREAHHSTVTAGLDLIEFSNKYSHELNGYRVKSFDDRSNNTLVAYLPSVSSFISTVNGSIPRFYKFIGSSRFVISRNDDYWTQKLLGVKYTVSTQKLPFKPIWQAKHAYGSTYVYQQNEALPIAVAHDSYIGPDTFMTLENKQKPRLLLRALVSPQNFHELIKQSGDAVHPNAARPTSGQAESPAPDYITGRLRHLTPQEVYRFNTKQAHLDLAERKKMAGYDFTFSTHGLKFRLDAPQNRATACLLSVPWDKGWRATVNGKKFVPQNMGGLMVLPLARGANEIELSYKVIGLKEGLIISSLGLVITLLYIGISIRGFARLKKQTKP</sequence>
<feature type="transmembrane region" description="Helical" evidence="2">
    <location>
        <begin position="440"/>
        <end position="462"/>
    </location>
</feature>
<feature type="transmembrane region" description="Helical" evidence="2">
    <location>
        <begin position="319"/>
        <end position="336"/>
    </location>
</feature>
<feature type="transmembrane region" description="Helical" evidence="2">
    <location>
        <begin position="404"/>
        <end position="424"/>
    </location>
</feature>
<accession>A0A2J8AZR2</accession>
<feature type="transmembrane region" description="Helical" evidence="2">
    <location>
        <begin position="30"/>
        <end position="49"/>
    </location>
</feature>
<organism evidence="3 4">
    <name type="scientific">Mageeibacillus indolicus</name>
    <dbReference type="NCBI Taxonomy" id="884684"/>
    <lineage>
        <taxon>Bacteria</taxon>
        <taxon>Bacillati</taxon>
        <taxon>Bacillota</taxon>
        <taxon>Clostridia</taxon>
        <taxon>Eubacteriales</taxon>
        <taxon>Oscillospiraceae</taxon>
        <taxon>Mageeibacillus</taxon>
    </lineage>
</organism>
<feature type="transmembrane region" description="Helical" evidence="2">
    <location>
        <begin position="348"/>
        <end position="367"/>
    </location>
</feature>
<evidence type="ECO:0000313" key="4">
    <source>
        <dbReference type="Proteomes" id="UP000236394"/>
    </source>
</evidence>
<feature type="transmembrane region" description="Helical" evidence="2">
    <location>
        <begin position="282"/>
        <end position="299"/>
    </location>
</feature>
<evidence type="ECO:0000256" key="2">
    <source>
        <dbReference type="SAM" id="Phobius"/>
    </source>
</evidence>
<protein>
    <recommendedName>
        <fullName evidence="5">Bacterial membrane protein YfhO</fullName>
    </recommendedName>
</protein>
<keyword evidence="2" id="KW-0812">Transmembrane</keyword>
<feature type="transmembrane region" description="Helical" evidence="2">
    <location>
        <begin position="373"/>
        <end position="392"/>
    </location>
</feature>
<feature type="region of interest" description="Disordered" evidence="1">
    <location>
        <begin position="1"/>
        <end position="20"/>
    </location>
</feature>
<feature type="region of interest" description="Disordered" evidence="1">
    <location>
        <begin position="686"/>
        <end position="705"/>
    </location>
</feature>
<proteinExistence type="predicted"/>
<name>A0A2J8AZR2_9FIRM</name>